<evidence type="ECO:0000313" key="9">
    <source>
        <dbReference type="Proteomes" id="UP001271007"/>
    </source>
</evidence>
<keyword evidence="4" id="KW-0378">Hydrolase</keyword>
<evidence type="ECO:0000256" key="3">
    <source>
        <dbReference type="ARBA" id="ARBA00022729"/>
    </source>
</evidence>
<evidence type="ECO:0000256" key="5">
    <source>
        <dbReference type="ARBA" id="ARBA00022825"/>
    </source>
</evidence>
<protein>
    <recommendedName>
        <fullName evidence="6">Dipeptidyl-peptidase V</fullName>
    </recommendedName>
</protein>
<evidence type="ECO:0000256" key="1">
    <source>
        <dbReference type="ARBA" id="ARBA00010040"/>
    </source>
</evidence>
<dbReference type="GO" id="GO:0006508">
    <property type="term" value="P:proteolysis"/>
    <property type="evidence" value="ECO:0007669"/>
    <property type="project" value="UniProtKB-KW"/>
</dbReference>
<organism evidence="8 9">
    <name type="scientific">Extremus antarcticus</name>
    <dbReference type="NCBI Taxonomy" id="702011"/>
    <lineage>
        <taxon>Eukaryota</taxon>
        <taxon>Fungi</taxon>
        <taxon>Dikarya</taxon>
        <taxon>Ascomycota</taxon>
        <taxon>Pezizomycotina</taxon>
        <taxon>Dothideomycetes</taxon>
        <taxon>Dothideomycetidae</taxon>
        <taxon>Mycosphaerellales</taxon>
        <taxon>Extremaceae</taxon>
        <taxon>Extremus</taxon>
    </lineage>
</organism>
<name>A0AAJ0DCM8_9PEZI</name>
<dbReference type="Gene3D" id="3.40.50.1820">
    <property type="entry name" value="alpha/beta hydrolase"/>
    <property type="match status" value="1"/>
</dbReference>
<dbReference type="PANTHER" id="PTHR42776">
    <property type="entry name" value="SERINE PEPTIDASE S9 FAMILY MEMBER"/>
    <property type="match status" value="1"/>
</dbReference>
<evidence type="ECO:0000256" key="6">
    <source>
        <dbReference type="ARBA" id="ARBA00032829"/>
    </source>
</evidence>
<dbReference type="EMBL" id="JAWDJX010000058">
    <property type="protein sequence ID" value="KAK3047642.1"/>
    <property type="molecule type" value="Genomic_DNA"/>
</dbReference>
<keyword evidence="2" id="KW-0645">Protease</keyword>
<dbReference type="AlphaFoldDB" id="A0AAJ0DCM8"/>
<evidence type="ECO:0000256" key="4">
    <source>
        <dbReference type="ARBA" id="ARBA00022801"/>
    </source>
</evidence>
<keyword evidence="3" id="KW-0732">Signal</keyword>
<dbReference type="GO" id="GO:0004252">
    <property type="term" value="F:serine-type endopeptidase activity"/>
    <property type="evidence" value="ECO:0007669"/>
    <property type="project" value="TreeGrafter"/>
</dbReference>
<dbReference type="PANTHER" id="PTHR42776:SF13">
    <property type="entry name" value="DIPEPTIDYL-PEPTIDASE 5"/>
    <property type="match status" value="1"/>
</dbReference>
<comment type="similarity">
    <text evidence="1">Belongs to the peptidase S9C family.</text>
</comment>
<dbReference type="Pfam" id="PF00326">
    <property type="entry name" value="Peptidase_S9"/>
    <property type="match status" value="1"/>
</dbReference>
<feature type="domain" description="Peptidase S9 prolyl oligopeptidase catalytic" evidence="7">
    <location>
        <begin position="503"/>
        <end position="735"/>
    </location>
</feature>
<dbReference type="SUPFAM" id="SSF82171">
    <property type="entry name" value="DPP6 N-terminal domain-like"/>
    <property type="match status" value="1"/>
</dbReference>
<gene>
    <name evidence="8" type="ORF">LTR09_010900</name>
</gene>
<proteinExistence type="inferred from homology"/>
<keyword evidence="5" id="KW-0720">Serine protease</keyword>
<dbReference type="SUPFAM" id="SSF53474">
    <property type="entry name" value="alpha/beta-Hydrolases"/>
    <property type="match status" value="1"/>
</dbReference>
<reference evidence="8" key="1">
    <citation type="submission" date="2023-04" db="EMBL/GenBank/DDBJ databases">
        <title>Black Yeasts Isolated from many extreme environments.</title>
        <authorList>
            <person name="Coleine C."/>
            <person name="Stajich J.E."/>
            <person name="Selbmann L."/>
        </authorList>
    </citation>
    <scope>NUCLEOTIDE SEQUENCE</scope>
    <source>
        <strain evidence="8">CCFEE 5312</strain>
    </source>
</reference>
<dbReference type="InterPro" id="IPR001375">
    <property type="entry name" value="Peptidase_S9_cat"/>
</dbReference>
<evidence type="ECO:0000259" key="7">
    <source>
        <dbReference type="Pfam" id="PF00326"/>
    </source>
</evidence>
<sequence>MVQKAMKFTPEVLLSAPRRSAGVPNALGTKVLHTTSTYSFKTHSKETTLNLIDVISGDSHVLARDEDVSDFNWLDDAGTTFACLQASEDGTTDLCIVDVPSNTSSYDSWKKRHYVAGTIDAPAANLKLARLDEKGIEFGLVVSAQTAKDGSLFNVVKAPQTQSTGRLYSSLYVRHWDHWEVKERGALWYGKLSMKEGGKYSMSVLTNALKDTQHECPIQPFGGTEDFDLSRDRIIFVAKDPDLNPALNVKSNVYIVHIESWGGKHAPEIQRVIVPGYEGASTSPTFSWDGRMAAFLSMKTAGYEADQNHIFLLPSLATAGNLTATRALADKDQGDTGKWDRSPSSIWFTPNGSLLAIAEEYGFAKLFIFTRPSLAVNGAEPRSLTSTGYISNCRPLLDGRIFVSGSTLVDNSFYALVDPLLPLAGSGTADNFMFWTSSNSNSGNKFGLSPNQVSSIWTPASNKKIRKEVHAIVVKPSNFDHDRKYPVAYLIHGGPQGSWADNWSTRWNPAVFAEQGYIVVAPNPTGSTGYGQEFTDSIRRNWGGDPYQDIVNCFEWVGENMPEADNDRAVALGASYGGYMMNWIQGHDLGRKFKALVCHDGILSTAGMLATEELYFPFFDLGGTPWFDPGFKDTETNSAAAQAKNNFTSATMSDWRKWDPSEHFANWSTPQLVIHSSKDYRICISDGLAAFNVLQAKGVDSQFLTFPDENHFVLKPENGLVWHKVVLNWINKYAGLPPYTKDDPDGDDFWGGVRGDKDEVVEMAGQGKPET</sequence>
<dbReference type="Proteomes" id="UP001271007">
    <property type="component" value="Unassembled WGS sequence"/>
</dbReference>
<evidence type="ECO:0000256" key="2">
    <source>
        <dbReference type="ARBA" id="ARBA00022670"/>
    </source>
</evidence>
<keyword evidence="9" id="KW-1185">Reference proteome</keyword>
<evidence type="ECO:0000313" key="8">
    <source>
        <dbReference type="EMBL" id="KAK3047642.1"/>
    </source>
</evidence>
<accession>A0AAJ0DCM8</accession>
<dbReference type="FunFam" id="3.40.50.1820:FF:000028">
    <property type="entry name" value="S9 family peptidase"/>
    <property type="match status" value="1"/>
</dbReference>
<dbReference type="InterPro" id="IPR029058">
    <property type="entry name" value="AB_hydrolase_fold"/>
</dbReference>
<comment type="caution">
    <text evidence="8">The sequence shown here is derived from an EMBL/GenBank/DDBJ whole genome shotgun (WGS) entry which is preliminary data.</text>
</comment>